<gene>
    <name evidence="2" type="ORF">PDESU_05964</name>
</gene>
<evidence type="ECO:0000313" key="2">
    <source>
        <dbReference type="EMBL" id="VGO17368.1"/>
    </source>
</evidence>
<accession>A0A6C2UB46</accession>
<evidence type="ECO:0000256" key="1">
    <source>
        <dbReference type="SAM" id="MobiDB-lite"/>
    </source>
</evidence>
<proteinExistence type="predicted"/>
<keyword evidence="3" id="KW-1185">Reference proteome</keyword>
<dbReference type="AlphaFoldDB" id="A0A6C2UB46"/>
<reference evidence="2 3" key="1">
    <citation type="submission" date="2019-04" db="EMBL/GenBank/DDBJ databases">
        <authorList>
            <person name="Van Vliet M D."/>
        </authorList>
    </citation>
    <scope>NUCLEOTIDE SEQUENCE [LARGE SCALE GENOMIC DNA]</scope>
    <source>
        <strain evidence="2 3">F1</strain>
    </source>
</reference>
<evidence type="ECO:0000313" key="3">
    <source>
        <dbReference type="Proteomes" id="UP000366872"/>
    </source>
</evidence>
<protein>
    <submittedName>
        <fullName evidence="2">Uncharacterized protein</fullName>
    </submittedName>
</protein>
<feature type="region of interest" description="Disordered" evidence="1">
    <location>
        <begin position="1"/>
        <end position="20"/>
    </location>
</feature>
<dbReference type="EMBL" id="CAAHFG010000004">
    <property type="protein sequence ID" value="VGO17368.1"/>
    <property type="molecule type" value="Genomic_DNA"/>
</dbReference>
<organism evidence="2 3">
    <name type="scientific">Pontiella desulfatans</name>
    <dbReference type="NCBI Taxonomy" id="2750659"/>
    <lineage>
        <taxon>Bacteria</taxon>
        <taxon>Pseudomonadati</taxon>
        <taxon>Kiritimatiellota</taxon>
        <taxon>Kiritimatiellia</taxon>
        <taxon>Kiritimatiellales</taxon>
        <taxon>Pontiellaceae</taxon>
        <taxon>Pontiella</taxon>
    </lineage>
</organism>
<dbReference type="Proteomes" id="UP000366872">
    <property type="component" value="Unassembled WGS sequence"/>
</dbReference>
<sequence length="68" mass="7704">MPVVRSGEGTLFPHSSPGSRGKVRLLELFLNYLMYQLWYFDPFTPSTKEPCGGRLGWNLALYTAAHDL</sequence>
<name>A0A6C2UB46_PONDE</name>